<keyword evidence="3" id="KW-1185">Reference proteome</keyword>
<sequence>MKLLFPLVTRTFTILPILNVVSRTTSDNLPLIIRSLLVSEGLEDSSAEKKTLFHSKLWSALGGSSTPPIPHHSDDHSASVL</sequence>
<feature type="compositionally biased region" description="Basic and acidic residues" evidence="1">
    <location>
        <begin position="71"/>
        <end position="81"/>
    </location>
</feature>
<evidence type="ECO:0000256" key="1">
    <source>
        <dbReference type="SAM" id="MobiDB-lite"/>
    </source>
</evidence>
<dbReference type="VEuPathDB" id="FungiDB:BDV34DRAFT_59359"/>
<evidence type="ECO:0000313" key="2">
    <source>
        <dbReference type="EMBL" id="KAB8198880.1"/>
    </source>
</evidence>
<organism evidence="2 3">
    <name type="scientific">Aspergillus parasiticus</name>
    <dbReference type="NCBI Taxonomy" id="5067"/>
    <lineage>
        <taxon>Eukaryota</taxon>
        <taxon>Fungi</taxon>
        <taxon>Dikarya</taxon>
        <taxon>Ascomycota</taxon>
        <taxon>Pezizomycotina</taxon>
        <taxon>Eurotiomycetes</taxon>
        <taxon>Eurotiomycetidae</taxon>
        <taxon>Eurotiales</taxon>
        <taxon>Aspergillaceae</taxon>
        <taxon>Aspergillus</taxon>
        <taxon>Aspergillus subgen. Circumdati</taxon>
    </lineage>
</organism>
<gene>
    <name evidence="2" type="ORF">BDV34DRAFT_59359</name>
</gene>
<accession>A0A5N6D473</accession>
<dbReference type="EMBL" id="ML735124">
    <property type="protein sequence ID" value="KAB8198880.1"/>
    <property type="molecule type" value="Genomic_DNA"/>
</dbReference>
<reference evidence="2 3" key="1">
    <citation type="submission" date="2019-04" db="EMBL/GenBank/DDBJ databases">
        <title>Fungal friends and foes A comparative genomics study of 23 Aspergillus species from section Flavi.</title>
        <authorList>
            <consortium name="DOE Joint Genome Institute"/>
            <person name="Kjaerbolling I."/>
            <person name="Vesth T.C."/>
            <person name="Frisvad J.C."/>
            <person name="Nybo J.L."/>
            <person name="Theobald S."/>
            <person name="Kildgaard S."/>
            <person name="Petersen T.I."/>
            <person name="Kuo A."/>
            <person name="Sato A."/>
            <person name="Lyhne E.K."/>
            <person name="Kogle M.E."/>
            <person name="Wiebenga A."/>
            <person name="Kun R.S."/>
            <person name="Lubbers R.J."/>
            <person name="Makela M.R."/>
            <person name="Barry K."/>
            <person name="Chovatia M."/>
            <person name="Clum A."/>
            <person name="Daum C."/>
            <person name="Haridas S."/>
            <person name="He G."/>
            <person name="LaButti K."/>
            <person name="Lipzen A."/>
            <person name="Mondo S."/>
            <person name="Pangilinan J."/>
            <person name="Riley R."/>
            <person name="Salamov A."/>
            <person name="Simmons B.A."/>
            <person name="Magnuson J.K."/>
            <person name="Henrissat B."/>
            <person name="Mortensen U.H."/>
            <person name="Larsen T.O."/>
            <person name="De vries R.P."/>
            <person name="Grigoriev I.V."/>
            <person name="Machida M."/>
            <person name="Baker S.E."/>
            <person name="Andersen M.R."/>
        </authorList>
    </citation>
    <scope>NUCLEOTIDE SEQUENCE [LARGE SCALE GENOMIC DNA]</scope>
    <source>
        <strain evidence="2 3">CBS 117618</strain>
    </source>
</reference>
<name>A0A5N6D473_ASPPA</name>
<evidence type="ECO:0000313" key="3">
    <source>
        <dbReference type="Proteomes" id="UP000326532"/>
    </source>
</evidence>
<feature type="region of interest" description="Disordered" evidence="1">
    <location>
        <begin position="62"/>
        <end position="81"/>
    </location>
</feature>
<protein>
    <submittedName>
        <fullName evidence="2">Uncharacterized protein</fullName>
    </submittedName>
</protein>
<dbReference type="Proteomes" id="UP000326532">
    <property type="component" value="Unassembled WGS sequence"/>
</dbReference>
<dbReference type="AlphaFoldDB" id="A0A5N6D473"/>
<proteinExistence type="predicted"/>